<dbReference type="Proteomes" id="UP000037035">
    <property type="component" value="Unassembled WGS sequence"/>
</dbReference>
<protein>
    <submittedName>
        <fullName evidence="1">Uncharacterized protein</fullName>
    </submittedName>
</protein>
<reference evidence="1 2" key="1">
    <citation type="submission" date="2015-08" db="EMBL/GenBank/DDBJ databases">
        <title>Next Generation Sequencing and Analysis of the Genome of Puccinia sorghi L Schw, the Causal Agent of Maize Common Rust.</title>
        <authorList>
            <person name="Rochi L."/>
            <person name="Burguener G."/>
            <person name="Darino M."/>
            <person name="Turjanski A."/>
            <person name="Kreff E."/>
            <person name="Dieguez M.J."/>
            <person name="Sacco F."/>
        </authorList>
    </citation>
    <scope>NUCLEOTIDE SEQUENCE [LARGE SCALE GENOMIC DNA]</scope>
    <source>
        <strain evidence="1 2">RO10H11247</strain>
    </source>
</reference>
<dbReference type="AlphaFoldDB" id="A0A0L6UYQ2"/>
<dbReference type="EMBL" id="LAVV01008129">
    <property type="protein sequence ID" value="KNZ53691.1"/>
    <property type="molecule type" value="Genomic_DNA"/>
</dbReference>
<dbReference type="PANTHER" id="PTHR31912:SF34">
    <property type="entry name" value="NOTOCHORD-RELATED PROTEIN"/>
    <property type="match status" value="1"/>
</dbReference>
<dbReference type="PANTHER" id="PTHR31912">
    <property type="entry name" value="IP13529P"/>
    <property type="match status" value="1"/>
</dbReference>
<proteinExistence type="predicted"/>
<evidence type="ECO:0000313" key="2">
    <source>
        <dbReference type="Proteomes" id="UP000037035"/>
    </source>
</evidence>
<keyword evidence="2" id="KW-1185">Reference proteome</keyword>
<gene>
    <name evidence="1" type="ORF">VP01_3164g5</name>
</gene>
<accession>A0A0L6UYQ2</accession>
<organism evidence="1 2">
    <name type="scientific">Puccinia sorghi</name>
    <dbReference type="NCBI Taxonomy" id="27349"/>
    <lineage>
        <taxon>Eukaryota</taxon>
        <taxon>Fungi</taxon>
        <taxon>Dikarya</taxon>
        <taxon>Basidiomycota</taxon>
        <taxon>Pucciniomycotina</taxon>
        <taxon>Pucciniomycetes</taxon>
        <taxon>Pucciniales</taxon>
        <taxon>Pucciniaceae</taxon>
        <taxon>Puccinia</taxon>
    </lineage>
</organism>
<sequence length="308" mass="35347">MPINFYADDRSGNKSKRWSKNISFYCMLSGISQKMNNVEYKFHFISTSNVAEVLEIAESVADQLNDLATNCCVAYDPMIQPEVLIMSMPLCFMEDSPMADEVTNTPHPGRANNLWNGPTILSIHKSYGRYQNIIHKMTSLPIKRKRESMILSQIKSLNLNPRVHLKESEFERYPKTIQADSSTSFLVLDVFLLGIVEDKWRSCNTDTLNIPPVQAQFMINHYKSFIGKYFQTVIQAAPFIFFPIMTQFKKDMWISLCQLGSLILQTRVPDMHEYIDSIKTATQSLLYNLVKMNSSPLEYLGPQICLPL</sequence>
<name>A0A0L6UYQ2_9BASI</name>
<dbReference type="VEuPathDB" id="FungiDB:VP01_3164g5"/>
<dbReference type="OrthoDB" id="6152038at2759"/>
<comment type="caution">
    <text evidence="1">The sequence shown here is derived from an EMBL/GenBank/DDBJ whole genome shotgun (WGS) entry which is preliminary data.</text>
</comment>
<evidence type="ECO:0000313" key="1">
    <source>
        <dbReference type="EMBL" id="KNZ53691.1"/>
    </source>
</evidence>